<dbReference type="GO" id="GO:0030170">
    <property type="term" value="F:pyridoxal phosphate binding"/>
    <property type="evidence" value="ECO:0007669"/>
    <property type="project" value="TreeGrafter"/>
</dbReference>
<sequence>MYRLLPSGSVGSCTAHLCLLTRRHNNWPIVRDNILLISDDEIVSAMKLIWERMKLVVEPSGAVAMAAVLANKLSTGTNNVGIMFSGGNVNLEKLPW</sequence>
<organism evidence="5 6">
    <name type="scientific">Peronospora destructor</name>
    <dbReference type="NCBI Taxonomy" id="86335"/>
    <lineage>
        <taxon>Eukaryota</taxon>
        <taxon>Sar</taxon>
        <taxon>Stramenopiles</taxon>
        <taxon>Oomycota</taxon>
        <taxon>Peronosporomycetes</taxon>
        <taxon>Peronosporales</taxon>
        <taxon>Peronosporaceae</taxon>
        <taxon>Peronospora</taxon>
    </lineage>
</organism>
<evidence type="ECO:0000259" key="4">
    <source>
        <dbReference type="Pfam" id="PF00291"/>
    </source>
</evidence>
<keyword evidence="6" id="KW-1185">Reference proteome</keyword>
<dbReference type="PANTHER" id="PTHR43050">
    <property type="entry name" value="SERINE / THREONINE RACEMASE FAMILY MEMBER"/>
    <property type="match status" value="1"/>
</dbReference>
<name>A0AAV0V6C2_9STRA</name>
<dbReference type="Proteomes" id="UP001162029">
    <property type="component" value="Unassembled WGS sequence"/>
</dbReference>
<evidence type="ECO:0000313" key="5">
    <source>
        <dbReference type="EMBL" id="CAI5744749.1"/>
    </source>
</evidence>
<dbReference type="InterPro" id="IPR001926">
    <property type="entry name" value="TrpB-like_PALP"/>
</dbReference>
<dbReference type="AlphaFoldDB" id="A0AAV0V6C2"/>
<dbReference type="GO" id="GO:0005524">
    <property type="term" value="F:ATP binding"/>
    <property type="evidence" value="ECO:0007669"/>
    <property type="project" value="TreeGrafter"/>
</dbReference>
<comment type="caution">
    <text evidence="5">The sequence shown here is derived from an EMBL/GenBank/DDBJ whole genome shotgun (WGS) entry which is preliminary data.</text>
</comment>
<dbReference type="GO" id="GO:0003941">
    <property type="term" value="F:L-serine ammonia-lyase activity"/>
    <property type="evidence" value="ECO:0007669"/>
    <property type="project" value="TreeGrafter"/>
</dbReference>
<evidence type="ECO:0000256" key="3">
    <source>
        <dbReference type="ARBA" id="ARBA00022898"/>
    </source>
</evidence>
<feature type="domain" description="Tryptophan synthase beta chain-like PALP" evidence="4">
    <location>
        <begin position="29"/>
        <end position="86"/>
    </location>
</feature>
<dbReference type="EMBL" id="CANTFM010002180">
    <property type="protein sequence ID" value="CAI5744749.1"/>
    <property type="molecule type" value="Genomic_DNA"/>
</dbReference>
<evidence type="ECO:0000256" key="1">
    <source>
        <dbReference type="ARBA" id="ARBA00001933"/>
    </source>
</evidence>
<comment type="cofactor">
    <cofactor evidence="1">
        <name>pyridoxal 5'-phosphate</name>
        <dbReference type="ChEBI" id="CHEBI:597326"/>
    </cofactor>
</comment>
<comment type="similarity">
    <text evidence="2">Belongs to the serine/threonine dehydratase family.</text>
</comment>
<dbReference type="GO" id="GO:0070179">
    <property type="term" value="P:D-serine biosynthetic process"/>
    <property type="evidence" value="ECO:0007669"/>
    <property type="project" value="TreeGrafter"/>
</dbReference>
<keyword evidence="3" id="KW-0663">Pyridoxal phosphate</keyword>
<evidence type="ECO:0000256" key="2">
    <source>
        <dbReference type="ARBA" id="ARBA00010869"/>
    </source>
</evidence>
<dbReference type="GO" id="GO:0000287">
    <property type="term" value="F:magnesium ion binding"/>
    <property type="evidence" value="ECO:0007669"/>
    <property type="project" value="TreeGrafter"/>
</dbReference>
<dbReference type="InterPro" id="IPR036052">
    <property type="entry name" value="TrpB-like_PALP_sf"/>
</dbReference>
<dbReference type="PANTHER" id="PTHR43050:SF1">
    <property type="entry name" value="SERINE RACEMASE"/>
    <property type="match status" value="1"/>
</dbReference>
<evidence type="ECO:0000313" key="6">
    <source>
        <dbReference type="Proteomes" id="UP001162029"/>
    </source>
</evidence>
<dbReference type="Gene3D" id="3.40.50.1100">
    <property type="match status" value="1"/>
</dbReference>
<dbReference type="GO" id="GO:0018114">
    <property type="term" value="F:threonine racemase activity"/>
    <property type="evidence" value="ECO:0007669"/>
    <property type="project" value="TreeGrafter"/>
</dbReference>
<gene>
    <name evidence="5" type="ORF">PDE001_LOCUS9876</name>
</gene>
<protein>
    <recommendedName>
        <fullName evidence="4">Tryptophan synthase beta chain-like PALP domain-containing protein</fullName>
    </recommendedName>
</protein>
<proteinExistence type="inferred from homology"/>
<dbReference type="SUPFAM" id="SSF53686">
    <property type="entry name" value="Tryptophan synthase beta subunit-like PLP-dependent enzymes"/>
    <property type="match status" value="1"/>
</dbReference>
<dbReference type="GO" id="GO:0030378">
    <property type="term" value="F:serine racemase activity"/>
    <property type="evidence" value="ECO:0007669"/>
    <property type="project" value="TreeGrafter"/>
</dbReference>
<dbReference type="Pfam" id="PF00291">
    <property type="entry name" value="PALP"/>
    <property type="match status" value="1"/>
</dbReference>
<accession>A0AAV0V6C2</accession>
<reference evidence="5" key="1">
    <citation type="submission" date="2022-12" db="EMBL/GenBank/DDBJ databases">
        <authorList>
            <person name="Webb A."/>
        </authorList>
    </citation>
    <scope>NUCLEOTIDE SEQUENCE</scope>
    <source>
        <strain evidence="5">Pd1</strain>
    </source>
</reference>